<evidence type="ECO:0000256" key="3">
    <source>
        <dbReference type="ARBA" id="ARBA00023043"/>
    </source>
</evidence>
<keyword evidence="6" id="KW-1185">Reference proteome</keyword>
<dbReference type="Pfam" id="PF25521">
    <property type="entry name" value="WHD_TANC1"/>
    <property type="match status" value="1"/>
</dbReference>
<evidence type="ECO:0000259" key="4">
    <source>
        <dbReference type="Pfam" id="PF25520"/>
    </source>
</evidence>
<dbReference type="InterPro" id="IPR058018">
    <property type="entry name" value="AAA_lid_TANC1/2"/>
</dbReference>
<evidence type="ECO:0000256" key="1">
    <source>
        <dbReference type="ARBA" id="ARBA00022553"/>
    </source>
</evidence>
<evidence type="ECO:0000259" key="5">
    <source>
        <dbReference type="Pfam" id="PF25521"/>
    </source>
</evidence>
<dbReference type="PANTHER" id="PTHR10039:SF14">
    <property type="entry name" value="NACHT DOMAIN-CONTAINING PROTEIN"/>
    <property type="match status" value="1"/>
</dbReference>
<organism evidence="6 7">
    <name type="scientific">Romanomermis culicivorax</name>
    <name type="common">Nematode worm</name>
    <dbReference type="NCBI Taxonomy" id="13658"/>
    <lineage>
        <taxon>Eukaryota</taxon>
        <taxon>Metazoa</taxon>
        <taxon>Ecdysozoa</taxon>
        <taxon>Nematoda</taxon>
        <taxon>Enoplea</taxon>
        <taxon>Dorylaimia</taxon>
        <taxon>Mermithida</taxon>
        <taxon>Mermithoidea</taxon>
        <taxon>Mermithidae</taxon>
        <taxon>Romanomermis</taxon>
    </lineage>
</organism>
<dbReference type="Pfam" id="PF25520">
    <property type="entry name" value="AAA_lid_TANC1"/>
    <property type="match status" value="1"/>
</dbReference>
<dbReference type="SUPFAM" id="SSF52540">
    <property type="entry name" value="P-loop containing nucleoside triphosphate hydrolases"/>
    <property type="match status" value="1"/>
</dbReference>
<feature type="domain" description="TANC1/2-like AAA+ ATPase lid" evidence="4">
    <location>
        <begin position="236"/>
        <end position="328"/>
    </location>
</feature>
<accession>A0A915JKP9</accession>
<evidence type="ECO:0000313" key="6">
    <source>
        <dbReference type="Proteomes" id="UP000887565"/>
    </source>
</evidence>
<evidence type="ECO:0000256" key="2">
    <source>
        <dbReference type="ARBA" id="ARBA00022737"/>
    </source>
</evidence>
<proteinExistence type="predicted"/>
<name>A0A915JKP9_ROMCU</name>
<dbReference type="Proteomes" id="UP000887565">
    <property type="component" value="Unplaced"/>
</dbReference>
<dbReference type="WBParaSite" id="nRc.2.0.1.t26745-RA">
    <property type="protein sequence ID" value="nRc.2.0.1.t26745-RA"/>
    <property type="gene ID" value="nRc.2.0.1.g26745"/>
</dbReference>
<dbReference type="PANTHER" id="PTHR10039">
    <property type="entry name" value="AMELOGENIN"/>
    <property type="match status" value="1"/>
</dbReference>
<sequence>MPNSRPRRRFYGREWIFNKLCYYMNAQWPTRTGLTSAASGCIIYGGAGCGKTAICREIAQPSVSGVNNKQNELHQSLLADHFRKEDILYENAPKMAGAGFVFDLIGKCLKSKLLGNYSEIVQSDLHLHNLANSELLCSKRPLEALIKLLVEPFNKLSPQPSRTLCFIIDSVDNDVILDDNGLQNRHKCAEILQILGKIYKLLPPWLYLIFTSRKICKTLKKLFADFSQICLDDLYRSTVIWDIQQYILKRLDDEENLRVQLNLETAESLNHLHIKSNGCILYLKIVLDSAVNFHQMVQNRDSALRFISLKDIQQIPSTLNGLYMWLCQRLIEKSSLKIVKALFQILLASTQPMTLNDLYQCVRLSDTSLTKNHFCYLITLLNSLLVIDQSDQSCTILHYSFAEWLLDVKYCTPKFLCHLHFGHSYISLWYANRSQDLNESEIIDFAYHLTCSSKSNHSSWFDENRENLAPLACFLLECRTPVQNLILKNKAINDRTTRLLLDAGADFVSLDNLEVRF</sequence>
<keyword evidence="1" id="KW-0597">Phosphoprotein</keyword>
<keyword evidence="3" id="KW-0040">ANK repeat</keyword>
<feature type="domain" description="TANC1/2-like winged helix" evidence="5">
    <location>
        <begin position="329"/>
        <end position="451"/>
    </location>
</feature>
<protein>
    <submittedName>
        <fullName evidence="7">Orc1-like AAA ATPase domain-containing protein</fullName>
    </submittedName>
</protein>
<dbReference type="InterPro" id="IPR058056">
    <property type="entry name" value="WH_TANC1/2"/>
</dbReference>
<keyword evidence="2" id="KW-0677">Repeat</keyword>
<dbReference type="InterPro" id="IPR027417">
    <property type="entry name" value="P-loop_NTPase"/>
</dbReference>
<reference evidence="7" key="1">
    <citation type="submission" date="2022-11" db="UniProtKB">
        <authorList>
            <consortium name="WormBaseParasite"/>
        </authorList>
    </citation>
    <scope>IDENTIFICATION</scope>
</reference>
<dbReference type="AlphaFoldDB" id="A0A915JKP9"/>
<evidence type="ECO:0000313" key="7">
    <source>
        <dbReference type="WBParaSite" id="nRc.2.0.1.t26745-RA"/>
    </source>
</evidence>